<proteinExistence type="predicted"/>
<name>A0ACC2WHU4_9TREE</name>
<organism evidence="1 2">
    <name type="scientific">Naganishia cerealis</name>
    <dbReference type="NCBI Taxonomy" id="610337"/>
    <lineage>
        <taxon>Eukaryota</taxon>
        <taxon>Fungi</taxon>
        <taxon>Dikarya</taxon>
        <taxon>Basidiomycota</taxon>
        <taxon>Agaricomycotina</taxon>
        <taxon>Tremellomycetes</taxon>
        <taxon>Filobasidiales</taxon>
        <taxon>Filobasidiaceae</taxon>
        <taxon>Naganishia</taxon>
    </lineage>
</organism>
<keyword evidence="2" id="KW-1185">Reference proteome</keyword>
<gene>
    <name evidence="1" type="ORF">QFC19_001424</name>
</gene>
<dbReference type="Proteomes" id="UP001241377">
    <property type="component" value="Unassembled WGS sequence"/>
</dbReference>
<sequence length="200" mass="22187">MRNVSGVIGVIYRFFARVLEEGQTWVVFGLVGKLPRSIVSELQYELTSALFAGIGIGLNAALISIITVWLSDLKLGYCTTGWWLSQKFCCAEVSDEGEACTEWRNWGGIEPFRYMAYIFFAVRVFISCSISWSLTLLLIQALFSFSAARLVKSFAPYAAGSGISEIKCIIGGFIINGFLSFSTLAIKSLTLVRRHLHQRG</sequence>
<evidence type="ECO:0000313" key="2">
    <source>
        <dbReference type="Proteomes" id="UP001241377"/>
    </source>
</evidence>
<dbReference type="EMBL" id="JASBWR010000010">
    <property type="protein sequence ID" value="KAJ9110915.1"/>
    <property type="molecule type" value="Genomic_DNA"/>
</dbReference>
<comment type="caution">
    <text evidence="1">The sequence shown here is derived from an EMBL/GenBank/DDBJ whole genome shotgun (WGS) entry which is preliminary data.</text>
</comment>
<evidence type="ECO:0000313" key="1">
    <source>
        <dbReference type="EMBL" id="KAJ9110915.1"/>
    </source>
</evidence>
<reference evidence="1" key="1">
    <citation type="submission" date="2023-04" db="EMBL/GenBank/DDBJ databases">
        <title>Draft Genome sequencing of Naganishia species isolated from polar environments using Oxford Nanopore Technology.</title>
        <authorList>
            <person name="Leo P."/>
            <person name="Venkateswaran K."/>
        </authorList>
    </citation>
    <scope>NUCLEOTIDE SEQUENCE</scope>
    <source>
        <strain evidence="1">MNA-CCFEE 5261</strain>
    </source>
</reference>
<accession>A0ACC2WHU4</accession>
<protein>
    <submittedName>
        <fullName evidence="1">Uncharacterized protein</fullName>
    </submittedName>
</protein>